<comment type="subcellular location">
    <subcellularLocation>
        <location evidence="2">Cleavage furrow</location>
    </subcellularLocation>
    <subcellularLocation>
        <location evidence="1">Midbody</location>
    </subcellularLocation>
    <subcellularLocation>
        <location evidence="3">Recycling endosome membrane</location>
        <topology evidence="3">Peripheral membrane protein</topology>
    </subcellularLocation>
</comment>
<organism evidence="11 12">
    <name type="scientific">Nasonia vitripennis</name>
    <name type="common">Parasitic wasp</name>
    <dbReference type="NCBI Taxonomy" id="7425"/>
    <lineage>
        <taxon>Eukaryota</taxon>
        <taxon>Metazoa</taxon>
        <taxon>Ecdysozoa</taxon>
        <taxon>Arthropoda</taxon>
        <taxon>Hexapoda</taxon>
        <taxon>Insecta</taxon>
        <taxon>Pterygota</taxon>
        <taxon>Neoptera</taxon>
        <taxon>Endopterygota</taxon>
        <taxon>Hymenoptera</taxon>
        <taxon>Apocrita</taxon>
        <taxon>Proctotrupomorpha</taxon>
        <taxon>Chalcidoidea</taxon>
        <taxon>Pteromalidae</taxon>
        <taxon>Pteromalinae</taxon>
        <taxon>Nasonia</taxon>
    </lineage>
</organism>
<evidence type="ECO:0000256" key="8">
    <source>
        <dbReference type="SAM" id="Coils"/>
    </source>
</evidence>
<dbReference type="OMA" id="YCKLERE"/>
<dbReference type="InterPro" id="IPR019018">
    <property type="entry name" value="Rab-bd_FIP-RBD"/>
</dbReference>
<dbReference type="GO" id="GO:0030496">
    <property type="term" value="C:midbody"/>
    <property type="evidence" value="ECO:0007669"/>
    <property type="project" value="UniProtKB-SubCell"/>
</dbReference>
<keyword evidence="12" id="KW-1185">Reference proteome</keyword>
<evidence type="ECO:0000256" key="3">
    <source>
        <dbReference type="ARBA" id="ARBA00004654"/>
    </source>
</evidence>
<dbReference type="Pfam" id="PF09457">
    <property type="entry name" value="RBD-FIP"/>
    <property type="match status" value="1"/>
</dbReference>
<evidence type="ECO:0000256" key="6">
    <source>
        <dbReference type="ARBA" id="ARBA00023054"/>
    </source>
</evidence>
<evidence type="ECO:0000256" key="5">
    <source>
        <dbReference type="ARBA" id="ARBA00022753"/>
    </source>
</evidence>
<sequence length="509" mass="55936">MVSSRLPGLRSEGLQESSNVVGGADSSSLLEHATLERQQPSSSTWSRSEPSSLTSSGGRTDGPYSASPERTSSTSSSSGGRPVVSSPAANPNISNLAADDEERYEAFGVIDDADSPQGSGSPAASPIAGANPNRNPRSPNSMLLGRHTWLRTSLGRSPAGANRKRLSSNALASQLYRSSSFNSSGRGSICDTADDVYSDVSLEDDVIDLNHRVQMIQEQMHALVDTQSAGEERYARVKQENATLQARILMLEEASKDAEARAEERLETEQRRHREYASRLEREKELQLENSAIKLQAAELECTRSRDEAARLREQLDKLRAEKSRLELALEEAQHDADRAREAEKRTALSLSETNRALKSAEEELALRIDAERRIEEMAQEIENLRARNKNLEESRDELQAAAAALHVGRELLMPSGQDPNDNTINRKNSPSLATELLLTGSTHDQADGVDTGKSGNADICDNFTTLAEAKQALKEQREVNTRLRSYIDNILLNVVENYPQLLEVKQPH</sequence>
<dbReference type="GO" id="GO:0032456">
    <property type="term" value="P:endocytic recycling"/>
    <property type="evidence" value="ECO:0007669"/>
    <property type="project" value="TreeGrafter"/>
</dbReference>
<dbReference type="KEGG" id="nvi:100119067"/>
<protein>
    <recommendedName>
        <fullName evidence="10">FIP-RBD domain-containing protein</fullName>
    </recommendedName>
</protein>
<keyword evidence="7" id="KW-0472">Membrane</keyword>
<evidence type="ECO:0000313" key="11">
    <source>
        <dbReference type="EnsemblMetazoa" id="XP_032454624"/>
    </source>
</evidence>
<dbReference type="GO" id="GO:0032465">
    <property type="term" value="P:regulation of cytokinesis"/>
    <property type="evidence" value="ECO:0007669"/>
    <property type="project" value="TreeGrafter"/>
</dbReference>
<dbReference type="PANTHER" id="PTHR15726:SF7">
    <property type="entry name" value="NUCLEAR FALLOUT, ISOFORM J"/>
    <property type="match status" value="1"/>
</dbReference>
<dbReference type="SUPFAM" id="SSF144270">
    <property type="entry name" value="Eferin C-derminal domain-like"/>
    <property type="match status" value="1"/>
</dbReference>
<proteinExistence type="predicted"/>
<dbReference type="InterPro" id="IPR057316">
    <property type="entry name" value="Rab11-FIP3/4_dom"/>
</dbReference>
<evidence type="ECO:0000256" key="4">
    <source>
        <dbReference type="ARBA" id="ARBA00022448"/>
    </source>
</evidence>
<dbReference type="InterPro" id="IPR037245">
    <property type="entry name" value="FIP-RBD_C_sf"/>
</dbReference>
<dbReference type="AlphaFoldDB" id="A0A7M7QYE3"/>
<evidence type="ECO:0000256" key="2">
    <source>
        <dbReference type="ARBA" id="ARBA00004626"/>
    </source>
</evidence>
<evidence type="ECO:0000256" key="1">
    <source>
        <dbReference type="ARBA" id="ARBA00004214"/>
    </source>
</evidence>
<dbReference type="OrthoDB" id="418358at2759"/>
<feature type="region of interest" description="Disordered" evidence="9">
    <location>
        <begin position="111"/>
        <end position="143"/>
    </location>
</feature>
<feature type="domain" description="FIP-RBD" evidence="10">
    <location>
        <begin position="444"/>
        <end position="506"/>
    </location>
</feature>
<dbReference type="InParanoid" id="A0A7M7QYE3"/>
<feature type="coiled-coil region" evidence="8">
    <location>
        <begin position="234"/>
        <end position="405"/>
    </location>
</feature>
<dbReference type="EnsemblMetazoa" id="XM_032598733">
    <property type="protein sequence ID" value="XP_032454624"/>
    <property type="gene ID" value="LOC100119067"/>
</dbReference>
<dbReference type="GO" id="GO:0055038">
    <property type="term" value="C:recycling endosome membrane"/>
    <property type="evidence" value="ECO:0007669"/>
    <property type="project" value="UniProtKB-SubCell"/>
</dbReference>
<keyword evidence="4" id="KW-0813">Transport</keyword>
<dbReference type="EnsemblMetazoa" id="XM_008212428">
    <property type="protein sequence ID" value="XP_008210650"/>
    <property type="gene ID" value="LOC100119067"/>
</dbReference>
<dbReference type="PANTHER" id="PTHR15726">
    <property type="entry name" value="RAB11-FAMILY INTERACTING PROTEIN"/>
    <property type="match status" value="1"/>
</dbReference>
<feature type="region of interest" description="Disordered" evidence="9">
    <location>
        <begin position="1"/>
        <end position="94"/>
    </location>
</feature>
<keyword evidence="5" id="KW-0967">Endosome</keyword>
<feature type="compositionally biased region" description="Polar residues" evidence="9">
    <location>
        <begin position="14"/>
        <end position="29"/>
    </location>
</feature>
<evidence type="ECO:0000313" key="12">
    <source>
        <dbReference type="Proteomes" id="UP000002358"/>
    </source>
</evidence>
<feature type="compositionally biased region" description="Low complexity" evidence="9">
    <location>
        <begin position="115"/>
        <end position="141"/>
    </location>
</feature>
<accession>A0A7M7QYE3</accession>
<dbReference type="PROSITE" id="PS51511">
    <property type="entry name" value="FIP_RBD"/>
    <property type="match status" value="1"/>
</dbReference>
<dbReference type="GO" id="GO:0030139">
    <property type="term" value="C:endocytic vesicle"/>
    <property type="evidence" value="ECO:0007669"/>
    <property type="project" value="TreeGrafter"/>
</dbReference>
<evidence type="ECO:0000256" key="7">
    <source>
        <dbReference type="ARBA" id="ARBA00023136"/>
    </source>
</evidence>
<dbReference type="InterPro" id="IPR051977">
    <property type="entry name" value="Rab11-interacting_regulator"/>
</dbReference>
<name>A0A7M7QYE3_NASVI</name>
<dbReference type="GO" id="GO:0032154">
    <property type="term" value="C:cleavage furrow"/>
    <property type="evidence" value="ECO:0007669"/>
    <property type="project" value="UniProtKB-SubCell"/>
</dbReference>
<dbReference type="SMR" id="A0A7M7QYE3"/>
<evidence type="ECO:0000256" key="9">
    <source>
        <dbReference type="SAM" id="MobiDB-lite"/>
    </source>
</evidence>
<keyword evidence="6 8" id="KW-0175">Coiled coil</keyword>
<reference evidence="11" key="1">
    <citation type="submission" date="2021-01" db="UniProtKB">
        <authorList>
            <consortium name="EnsemblMetazoa"/>
        </authorList>
    </citation>
    <scope>IDENTIFICATION</scope>
</reference>
<feature type="compositionally biased region" description="Low complexity" evidence="9">
    <location>
        <begin position="65"/>
        <end position="88"/>
    </location>
</feature>
<evidence type="ECO:0000259" key="10">
    <source>
        <dbReference type="PROSITE" id="PS51511"/>
    </source>
</evidence>
<dbReference type="Pfam" id="PF25450">
    <property type="entry name" value="Rab11-FIP3"/>
    <property type="match status" value="1"/>
</dbReference>
<dbReference type="FunCoup" id="A0A7M7QYE3">
    <property type="interactions" value="174"/>
</dbReference>
<dbReference type="Proteomes" id="UP000002358">
    <property type="component" value="Chromosome 3"/>
</dbReference>
<dbReference type="Gene3D" id="1.20.5.2440">
    <property type="match status" value="1"/>
</dbReference>
<feature type="compositionally biased region" description="Low complexity" evidence="9">
    <location>
        <begin position="37"/>
        <end position="56"/>
    </location>
</feature>
<gene>
    <name evidence="11" type="primary">100119067</name>
</gene>